<gene>
    <name evidence="2" type="ORF">EAJ03_09120</name>
    <name evidence="1" type="ORF">F2Z23_09680</name>
</gene>
<sequence>MKEGVFVWIMFTSGKKAILYANDRIRFTEEGKYVPGKILSPDISAFHQVYDWDEQYPWICSTPGMAVRYRIRLRYPGTDDTGIEQSEYEPEACFPAWIVPQRGGKVCLYLQEPATSQCLIPDMTGLPGLPELKPDDAPVRVELLIRQSHWIFDMVDPALLEISSYSERLEPCLQKHLMFKK</sequence>
<proteinExistence type="predicted"/>
<dbReference type="EMBL" id="RCXL01000012">
    <property type="protein sequence ID" value="RYT73879.1"/>
    <property type="molecule type" value="Genomic_DNA"/>
</dbReference>
<evidence type="ECO:0000313" key="2">
    <source>
        <dbReference type="EMBL" id="RYT73879.1"/>
    </source>
</evidence>
<organism evidence="2 3">
    <name type="scientific">Bacteroides eggerthii</name>
    <dbReference type="NCBI Taxonomy" id="28111"/>
    <lineage>
        <taxon>Bacteria</taxon>
        <taxon>Pseudomonadati</taxon>
        <taxon>Bacteroidota</taxon>
        <taxon>Bacteroidia</taxon>
        <taxon>Bacteroidales</taxon>
        <taxon>Bacteroidaceae</taxon>
        <taxon>Bacteroides</taxon>
    </lineage>
</organism>
<accession>A0A4Q5GYT9</accession>
<dbReference type="EMBL" id="VVZX01000011">
    <property type="protein sequence ID" value="KAA5273964.1"/>
    <property type="molecule type" value="Genomic_DNA"/>
</dbReference>
<protein>
    <submittedName>
        <fullName evidence="2">Uncharacterized protein</fullName>
    </submittedName>
</protein>
<keyword evidence="4" id="KW-1185">Reference proteome</keyword>
<dbReference type="AlphaFoldDB" id="A0A4Q5GYT9"/>
<dbReference type="Proteomes" id="UP000335496">
    <property type="component" value="Unassembled WGS sequence"/>
</dbReference>
<comment type="caution">
    <text evidence="2">The sequence shown here is derived from an EMBL/GenBank/DDBJ whole genome shotgun (WGS) entry which is preliminary data.</text>
</comment>
<reference evidence="2 3" key="2">
    <citation type="journal article" date="2019" name="Science, e1252229">
        <title>Invertible promoters mediate bacterial phase variation, antibiotic resistance, and host adaptation in the gut.</title>
        <authorList>
            <person name="Jiang X."/>
            <person name="Hall A.B."/>
            <person name="Arthur T.D."/>
            <person name="Plichta D.R."/>
            <person name="Covington C.T."/>
            <person name="Poyet M."/>
            <person name="Crothers J."/>
            <person name="Moses P.L."/>
            <person name="Tolonen A.C."/>
            <person name="Vlamakis H."/>
            <person name="Alm E.J."/>
            <person name="Xavier R.J."/>
        </authorList>
    </citation>
    <scope>NUCLEOTIDE SEQUENCE [LARGE SCALE GENOMIC DNA]</scope>
    <source>
        <strain evidence="2">Bj_0095</strain>
        <strain evidence="3">bj_0095</strain>
    </source>
</reference>
<reference evidence="1 4" key="1">
    <citation type="journal article" date="2019" name="Nat. Med.">
        <title>A library of human gut bacterial isolates paired with longitudinal multiomics data enables mechanistic microbiome research.</title>
        <authorList>
            <person name="Poyet M."/>
            <person name="Groussin M."/>
            <person name="Gibbons S.M."/>
            <person name="Avila-Pacheco J."/>
            <person name="Jiang X."/>
            <person name="Kearney S.M."/>
            <person name="Perrotta A.R."/>
            <person name="Berdy B."/>
            <person name="Zhao S."/>
            <person name="Lieberman T.D."/>
            <person name="Swanson P.K."/>
            <person name="Smith M."/>
            <person name="Roesemann S."/>
            <person name="Alexander J.E."/>
            <person name="Rich S.A."/>
            <person name="Livny J."/>
            <person name="Vlamakis H."/>
            <person name="Clish C."/>
            <person name="Bullock K."/>
            <person name="Deik A."/>
            <person name="Scott J."/>
            <person name="Pierce K.A."/>
            <person name="Xavier R.J."/>
            <person name="Alm E.J."/>
        </authorList>
    </citation>
    <scope>NUCLEOTIDE SEQUENCE [LARGE SCALE GENOMIC DNA]</scope>
    <source>
        <strain evidence="1 4">BIOML-A1</strain>
    </source>
</reference>
<evidence type="ECO:0000313" key="1">
    <source>
        <dbReference type="EMBL" id="KAA5273964.1"/>
    </source>
</evidence>
<evidence type="ECO:0000313" key="4">
    <source>
        <dbReference type="Proteomes" id="UP000335496"/>
    </source>
</evidence>
<name>A0A4Q5GYT9_9BACE</name>
<dbReference type="Proteomes" id="UP000291917">
    <property type="component" value="Unassembled WGS sequence"/>
</dbReference>
<evidence type="ECO:0000313" key="3">
    <source>
        <dbReference type="Proteomes" id="UP000291917"/>
    </source>
</evidence>